<name>A0A0D9XZ01_9ORYZ</name>
<evidence type="ECO:0000256" key="1">
    <source>
        <dbReference type="SAM" id="MobiDB-lite"/>
    </source>
</evidence>
<feature type="region of interest" description="Disordered" evidence="1">
    <location>
        <begin position="102"/>
        <end position="131"/>
    </location>
</feature>
<dbReference type="Gramene" id="LPERR12G08970.1">
    <property type="protein sequence ID" value="LPERR12G08970.1"/>
    <property type="gene ID" value="LPERR12G08970"/>
</dbReference>
<reference evidence="2 3" key="1">
    <citation type="submission" date="2012-08" db="EMBL/GenBank/DDBJ databases">
        <title>Oryza genome evolution.</title>
        <authorList>
            <person name="Wing R.A."/>
        </authorList>
    </citation>
    <scope>NUCLEOTIDE SEQUENCE</scope>
</reference>
<accession>A0A0D9XZ01</accession>
<organism evidence="2 3">
    <name type="scientific">Leersia perrieri</name>
    <dbReference type="NCBI Taxonomy" id="77586"/>
    <lineage>
        <taxon>Eukaryota</taxon>
        <taxon>Viridiplantae</taxon>
        <taxon>Streptophyta</taxon>
        <taxon>Embryophyta</taxon>
        <taxon>Tracheophyta</taxon>
        <taxon>Spermatophyta</taxon>
        <taxon>Magnoliopsida</taxon>
        <taxon>Liliopsida</taxon>
        <taxon>Poales</taxon>
        <taxon>Poaceae</taxon>
        <taxon>BOP clade</taxon>
        <taxon>Oryzoideae</taxon>
        <taxon>Oryzeae</taxon>
        <taxon>Oryzinae</taxon>
        <taxon>Leersia</taxon>
    </lineage>
</organism>
<feature type="compositionally biased region" description="Polar residues" evidence="1">
    <location>
        <begin position="107"/>
        <end position="116"/>
    </location>
</feature>
<reference evidence="2" key="3">
    <citation type="submission" date="2015-04" db="UniProtKB">
        <authorList>
            <consortium name="EnsemblPlants"/>
        </authorList>
    </citation>
    <scope>IDENTIFICATION</scope>
</reference>
<feature type="region of interest" description="Disordered" evidence="1">
    <location>
        <begin position="288"/>
        <end position="316"/>
    </location>
</feature>
<dbReference type="HOGENOM" id="CLU_070693_0_0_1"/>
<dbReference type="EnsemblPlants" id="LPERR12G08970.1">
    <property type="protein sequence ID" value="LPERR12G08970.1"/>
    <property type="gene ID" value="LPERR12G08970"/>
</dbReference>
<evidence type="ECO:0000313" key="2">
    <source>
        <dbReference type="EnsemblPlants" id="LPERR12G08970.1"/>
    </source>
</evidence>
<sequence>MSETANNDHGDIVYPRIYATTLDDLSKEQQSEILRELEEEKEEMMKLVLAHFLKRKSNAIKKKQKPDNIELSASEGAKAMFDFSSAEGPIVLPYEFRAKEDDEHLDQQSTVRQGSCSDEHEEPPNHEDELDSNQRMMQDIVQVKNSPCLSNTSVKLLAGHNSAMTTSLIKEIDLVRLRRKSTQCRREAIRQGSKSGCRNLEVLRKVPQYMGEVAYRNLPKGSGGNNSKLGVLKTVQLGLSISKIEKKPRHQLGLSNWQKRKLEKLSAQELKKSSMAWVPKRRVQFQGKDDANAEGVAKTKESQQTHKELLSQSDHVQKNHLRRPIFTGVDEDLHNVYMD</sequence>
<dbReference type="eggNOG" id="ENOG502R41F">
    <property type="taxonomic scope" value="Eukaryota"/>
</dbReference>
<reference evidence="3" key="2">
    <citation type="submission" date="2013-12" db="EMBL/GenBank/DDBJ databases">
        <authorList>
            <person name="Yu Y."/>
            <person name="Lee S."/>
            <person name="de Baynast K."/>
            <person name="Wissotski M."/>
            <person name="Liu L."/>
            <person name="Talag J."/>
            <person name="Goicoechea J."/>
            <person name="Angelova A."/>
            <person name="Jetty R."/>
            <person name="Kudrna D."/>
            <person name="Golser W."/>
            <person name="Rivera L."/>
            <person name="Zhang J."/>
            <person name="Wing R."/>
        </authorList>
    </citation>
    <scope>NUCLEOTIDE SEQUENCE</scope>
</reference>
<dbReference type="AlphaFoldDB" id="A0A0D9XZ01"/>
<proteinExistence type="predicted"/>
<keyword evidence="3" id="KW-1185">Reference proteome</keyword>
<feature type="compositionally biased region" description="Basic and acidic residues" evidence="1">
    <location>
        <begin position="288"/>
        <end position="309"/>
    </location>
</feature>
<dbReference type="Proteomes" id="UP000032180">
    <property type="component" value="Chromosome 12"/>
</dbReference>
<evidence type="ECO:0000313" key="3">
    <source>
        <dbReference type="Proteomes" id="UP000032180"/>
    </source>
</evidence>
<protein>
    <submittedName>
        <fullName evidence="2">Uncharacterized protein</fullName>
    </submittedName>
</protein>